<dbReference type="AlphaFoldDB" id="D7GXF3"/>
<proteinExistence type="predicted"/>
<name>D7GXF3_9BACT</name>
<accession>D7GXF3</accession>
<organism evidence="1">
    <name type="scientific">Candidatus Magnetobacterium bavaricum</name>
    <dbReference type="NCBI Taxonomy" id="29290"/>
    <lineage>
        <taxon>Bacteria</taxon>
        <taxon>Pseudomonadati</taxon>
        <taxon>Nitrospirota</taxon>
        <taxon>Thermodesulfovibrionia</taxon>
        <taxon>Thermodesulfovibrionales</taxon>
        <taxon>Candidatus Magnetobacteriaceae</taxon>
        <taxon>Candidatus Magnetobacterium</taxon>
    </lineage>
</organism>
<gene>
    <name evidence="1" type="ORF">mtbajb2F00034</name>
</gene>
<evidence type="ECO:0000313" key="1">
    <source>
        <dbReference type="EMBL" id="CBL42943.1"/>
    </source>
</evidence>
<sequence>MAKMYKMLTVKQLRELIENQPDDMPVAIYIGGDKRLPSYAGIGKIELGGYVGDVLLIGKWITPGN</sequence>
<reference evidence="1" key="1">
    <citation type="journal article" date="2010" name="Environ. Microbiol.">
        <title>Cultivation-independent characterization of 'Candidatus Magnetobacterium bavaricum' via ultrastructural, geochemical, ecological and metagenomic methods.</title>
        <authorList>
            <person name="Jogler C."/>
            <person name="Niebler M."/>
            <person name="Lin W."/>
            <person name="Kube M."/>
            <person name="Wanner G."/>
            <person name="Kolinko S."/>
            <person name="Stief P."/>
            <person name="Beck A.J."/>
            <person name="de Beer D."/>
            <person name="Petersen N."/>
            <person name="Pan Y."/>
            <person name="Amann R."/>
            <person name="Reinhardt R."/>
            <person name="Schuler D."/>
        </authorList>
    </citation>
    <scope>NUCLEOTIDE SEQUENCE</scope>
</reference>
<dbReference type="EMBL" id="FP929063">
    <property type="protein sequence ID" value="CBL42943.1"/>
    <property type="molecule type" value="Genomic_DNA"/>
</dbReference>
<protein>
    <submittedName>
        <fullName evidence="1">Uncharacterized protein</fullName>
    </submittedName>
</protein>